<dbReference type="SMART" id="SM00240">
    <property type="entry name" value="FHA"/>
    <property type="match status" value="2"/>
</dbReference>
<dbReference type="InterPro" id="IPR043504">
    <property type="entry name" value="Peptidase_S1_PA_chymotrypsin"/>
</dbReference>
<evidence type="ECO:0000313" key="4">
    <source>
        <dbReference type="EMBL" id="MCW2306556.1"/>
    </source>
</evidence>
<evidence type="ECO:0000313" key="5">
    <source>
        <dbReference type="Proteomes" id="UP001209755"/>
    </source>
</evidence>
<sequence length="554" mass="59105">MRRAIGLFVLFLTLTGLAGCDRFDVDDSVVFVLKIRVDEKRDISGATGTGFVVAPEYVVTNQHVISGADVPVLGKSQFEIFVKTEGEKPVEFHADLTWASDELDLAILHVPGLNAPAFELNTGDLEKEDTVTAIGFPGASDQVTKATQDVALISTRTRGEVSRVVEGSWSETKNHPLKIVQHTAPINPGNSGGPLINACKEVVAVNTQRAVERLKDAGGNVYAINANSTFFSSHASEIAKTLTERGIPVSIVTSPCVPALRQYYLIAGVALTGVLAIVALFVALGAATRQSVPAGPGSRGPGTEPTLMQRVTALFSGGGSRGPVVREDHYLVPKGSRHVGSEYRIDVARAAAGGVVLGRAPRSGGLVLDLPQVSREHLRFTFTDRGFLVEDLGSRNGSRLNGRKLAANRPVGIGSGDELGFVDQRFLFLSSTDWQKRKYGERSSKGTQWVLKGIEPKSGQQIVIEFSSDDLSGRGLVVGRDPDRCDAVISHEAVSAGGHCRFLLAGGQPQVEDMNSTNGTFLDGVRLPPSEPRRLAPGQRLTIGAVDFLVQKNS</sequence>
<dbReference type="Pfam" id="PF13365">
    <property type="entry name" value="Trypsin_2"/>
    <property type="match status" value="1"/>
</dbReference>
<dbReference type="InterPro" id="IPR001940">
    <property type="entry name" value="Peptidase_S1C"/>
</dbReference>
<dbReference type="PROSITE" id="PS51257">
    <property type="entry name" value="PROKAR_LIPOPROTEIN"/>
    <property type="match status" value="1"/>
</dbReference>
<feature type="signal peptide" evidence="2">
    <location>
        <begin position="1"/>
        <end position="18"/>
    </location>
</feature>
<dbReference type="CDD" id="cd00060">
    <property type="entry name" value="FHA"/>
    <property type="match status" value="2"/>
</dbReference>
<feature type="transmembrane region" description="Helical" evidence="1">
    <location>
        <begin position="263"/>
        <end position="284"/>
    </location>
</feature>
<reference evidence="5" key="1">
    <citation type="submission" date="2023-07" db="EMBL/GenBank/DDBJ databases">
        <title>Genome sequencing of Purple Non-Sulfur Bacteria from various extreme environments.</title>
        <authorList>
            <person name="Mayer M."/>
        </authorList>
    </citation>
    <scope>NUCLEOTIDE SEQUENCE [LARGE SCALE GENOMIC DNA]</scope>
    <source>
        <strain evidence="5">DSM 17935</strain>
    </source>
</reference>
<feature type="domain" description="FHA" evidence="3">
    <location>
        <begin position="476"/>
        <end position="527"/>
    </location>
</feature>
<feature type="chain" id="PRO_5047411741" evidence="2">
    <location>
        <begin position="19"/>
        <end position="554"/>
    </location>
</feature>
<feature type="domain" description="FHA" evidence="3">
    <location>
        <begin position="355"/>
        <end position="405"/>
    </location>
</feature>
<evidence type="ECO:0000256" key="1">
    <source>
        <dbReference type="SAM" id="Phobius"/>
    </source>
</evidence>
<name>A0ABT3H8B7_9HYPH</name>
<accession>A0ABT3H8B7</accession>
<evidence type="ECO:0000259" key="3">
    <source>
        <dbReference type="PROSITE" id="PS50006"/>
    </source>
</evidence>
<keyword evidence="1" id="KW-0812">Transmembrane</keyword>
<dbReference type="PROSITE" id="PS50006">
    <property type="entry name" value="FHA_DOMAIN"/>
    <property type="match status" value="2"/>
</dbReference>
<dbReference type="SUPFAM" id="SSF50494">
    <property type="entry name" value="Trypsin-like serine proteases"/>
    <property type="match status" value="1"/>
</dbReference>
<dbReference type="SUPFAM" id="SSF49879">
    <property type="entry name" value="SMAD/FHA domain"/>
    <property type="match status" value="2"/>
</dbReference>
<gene>
    <name evidence="4" type="ORF">M2319_000875</name>
</gene>
<protein>
    <submittedName>
        <fullName evidence="4">PSer/pThr/pTyr-binding forkhead associated (FHA) protein/V8-like Glu-specific endopeptidase</fullName>
    </submittedName>
</protein>
<organism evidence="4 5">
    <name type="scientific">Rhodobium gokarnense</name>
    <dbReference type="NCBI Taxonomy" id="364296"/>
    <lineage>
        <taxon>Bacteria</taxon>
        <taxon>Pseudomonadati</taxon>
        <taxon>Pseudomonadota</taxon>
        <taxon>Alphaproteobacteria</taxon>
        <taxon>Hyphomicrobiales</taxon>
        <taxon>Rhodobiaceae</taxon>
        <taxon>Rhodobium</taxon>
    </lineage>
</organism>
<keyword evidence="1" id="KW-1133">Transmembrane helix</keyword>
<keyword evidence="2" id="KW-0732">Signal</keyword>
<evidence type="ECO:0000256" key="2">
    <source>
        <dbReference type="SAM" id="SignalP"/>
    </source>
</evidence>
<dbReference type="Gene3D" id="2.60.200.20">
    <property type="match status" value="2"/>
</dbReference>
<dbReference type="InterPro" id="IPR000253">
    <property type="entry name" value="FHA_dom"/>
</dbReference>
<dbReference type="Pfam" id="PF00498">
    <property type="entry name" value="FHA"/>
    <property type="match status" value="2"/>
</dbReference>
<comment type="caution">
    <text evidence="4">The sequence shown here is derived from an EMBL/GenBank/DDBJ whole genome shotgun (WGS) entry which is preliminary data.</text>
</comment>
<dbReference type="EMBL" id="JAOQNS010000002">
    <property type="protein sequence ID" value="MCW2306556.1"/>
    <property type="molecule type" value="Genomic_DNA"/>
</dbReference>
<dbReference type="PANTHER" id="PTHR23308">
    <property type="entry name" value="NUCLEAR INHIBITOR OF PROTEIN PHOSPHATASE-1"/>
    <property type="match status" value="1"/>
</dbReference>
<dbReference type="InterPro" id="IPR050923">
    <property type="entry name" value="Cell_Proc_Reg/RNA_Proc"/>
</dbReference>
<keyword evidence="5" id="KW-1185">Reference proteome</keyword>
<dbReference type="Gene3D" id="2.40.10.10">
    <property type="entry name" value="Trypsin-like serine proteases"/>
    <property type="match status" value="2"/>
</dbReference>
<dbReference type="Proteomes" id="UP001209755">
    <property type="component" value="Unassembled WGS sequence"/>
</dbReference>
<dbReference type="InterPro" id="IPR008984">
    <property type="entry name" value="SMAD_FHA_dom_sf"/>
</dbReference>
<keyword evidence="1" id="KW-0472">Membrane</keyword>
<dbReference type="PRINTS" id="PR00834">
    <property type="entry name" value="PROTEASES2C"/>
</dbReference>
<dbReference type="InterPro" id="IPR009003">
    <property type="entry name" value="Peptidase_S1_PA"/>
</dbReference>
<dbReference type="RefSeq" id="WP_264600221.1">
    <property type="nucleotide sequence ID" value="NZ_JAOQNS010000002.1"/>
</dbReference>
<proteinExistence type="predicted"/>